<reference evidence="5 6" key="1">
    <citation type="submission" date="2019-01" db="EMBL/GenBank/DDBJ databases">
        <title>A draft genome assembly of the solar-powered sea slug Elysia chlorotica.</title>
        <authorList>
            <person name="Cai H."/>
            <person name="Li Q."/>
            <person name="Fang X."/>
            <person name="Li J."/>
            <person name="Curtis N.E."/>
            <person name="Altenburger A."/>
            <person name="Shibata T."/>
            <person name="Feng M."/>
            <person name="Maeda T."/>
            <person name="Schwartz J.A."/>
            <person name="Shigenobu S."/>
            <person name="Lundholm N."/>
            <person name="Nishiyama T."/>
            <person name="Yang H."/>
            <person name="Hasebe M."/>
            <person name="Li S."/>
            <person name="Pierce S.K."/>
            <person name="Wang J."/>
        </authorList>
    </citation>
    <scope>NUCLEOTIDE SEQUENCE [LARGE SCALE GENOMIC DNA]</scope>
    <source>
        <strain evidence="5">EC2010</strain>
        <tissue evidence="5">Whole organism of an adult</tissue>
    </source>
</reference>
<dbReference type="Pfam" id="PF01424">
    <property type="entry name" value="R3H"/>
    <property type="match status" value="1"/>
</dbReference>
<comment type="caution">
    <text evidence="5">The sequence shown here is derived from an EMBL/GenBank/DDBJ whole genome shotgun (WGS) entry which is preliminary data.</text>
</comment>
<feature type="compositionally biased region" description="Pro residues" evidence="2">
    <location>
        <begin position="796"/>
        <end position="805"/>
    </location>
</feature>
<evidence type="ECO:0000313" key="5">
    <source>
        <dbReference type="EMBL" id="RUS85369.1"/>
    </source>
</evidence>
<dbReference type="OrthoDB" id="278430at2759"/>
<evidence type="ECO:0008006" key="7">
    <source>
        <dbReference type="Google" id="ProtNLM"/>
    </source>
</evidence>
<feature type="non-terminal residue" evidence="5">
    <location>
        <position position="1015"/>
    </location>
</feature>
<accession>A0A3S0ZTC6</accession>
<feature type="compositionally biased region" description="Low complexity" evidence="2">
    <location>
        <begin position="640"/>
        <end position="654"/>
    </location>
</feature>
<dbReference type="InterPro" id="IPR001374">
    <property type="entry name" value="R3H_dom"/>
</dbReference>
<feature type="compositionally biased region" description="Low complexity" evidence="2">
    <location>
        <begin position="698"/>
        <end position="734"/>
    </location>
</feature>
<dbReference type="InterPro" id="IPR024771">
    <property type="entry name" value="SUZ"/>
</dbReference>
<feature type="domain" description="R3H" evidence="3">
    <location>
        <begin position="8"/>
        <end position="71"/>
    </location>
</feature>
<feature type="compositionally biased region" description="Basic residues" evidence="2">
    <location>
        <begin position="950"/>
        <end position="963"/>
    </location>
</feature>
<evidence type="ECO:0000259" key="3">
    <source>
        <dbReference type="PROSITE" id="PS51061"/>
    </source>
</evidence>
<keyword evidence="1" id="KW-0597">Phosphoprotein</keyword>
<evidence type="ECO:0000259" key="4">
    <source>
        <dbReference type="PROSITE" id="PS51673"/>
    </source>
</evidence>
<organism evidence="5 6">
    <name type="scientific">Elysia chlorotica</name>
    <name type="common">Eastern emerald elysia</name>
    <name type="synonym">Sea slug</name>
    <dbReference type="NCBI Taxonomy" id="188477"/>
    <lineage>
        <taxon>Eukaryota</taxon>
        <taxon>Metazoa</taxon>
        <taxon>Spiralia</taxon>
        <taxon>Lophotrochozoa</taxon>
        <taxon>Mollusca</taxon>
        <taxon>Gastropoda</taxon>
        <taxon>Heterobranchia</taxon>
        <taxon>Euthyneura</taxon>
        <taxon>Panpulmonata</taxon>
        <taxon>Sacoglossa</taxon>
        <taxon>Placobranchoidea</taxon>
        <taxon>Plakobranchidae</taxon>
        <taxon>Elysia</taxon>
    </lineage>
</organism>
<feature type="compositionally biased region" description="Polar residues" evidence="2">
    <location>
        <begin position="323"/>
        <end position="336"/>
    </location>
</feature>
<evidence type="ECO:0000256" key="2">
    <source>
        <dbReference type="SAM" id="MobiDB-lite"/>
    </source>
</evidence>
<feature type="region of interest" description="Disordered" evidence="2">
    <location>
        <begin position="640"/>
        <end position="734"/>
    </location>
</feature>
<feature type="compositionally biased region" description="Polar residues" evidence="2">
    <location>
        <begin position="143"/>
        <end position="158"/>
    </location>
</feature>
<sequence length="1015" mass="109325">MLKSAKDKKTVLAYEKQLIDFCRNEASQVLKMAEASSYDRMIAHRLSAFMGLEHNVDSTGKSVIINKTENMRILKITDFIKLDDSEQETKKKILLKKPASLDEKHSRGANKGHFGSHRAKSLEEREKIYSEARERIFKDGENQGDTLNPPSLLTTHCSMPQLHHQRSLDSARPNLSATSASPLLPSMSSSSQLSAATPSSLSHQEHHYHHQQQQQHQQHHHHHQNHLHPARWSSTDSAPGNSRSGHGAADLRATTMIKSNSYGGVGSNPASLPPGFVRNEMSPGLIPGYVDSSKDMTSMYNIPPGQVLAAAPPPLCPIPGSSADGSSNQQTVSEEVQPSMVPGAAHQQQQQQLHHHHHHFPQHQQQQSQAVPEACPNTSVAYLISSDYTSIPLGSLIIDPNTMQPHVNSDGSLYRFNPSCPPPFMTQSVIQASPPVGQLSYQMDHMSVSDMGGKYPSPGLDPAQGVTGQLVMSHPQAALTYSSPHPIQFSQGQYYPSMSPSPVPLSVSGQPPFQVLTYAPAAPIMVQAGQGHQMHHHPQQPMLQASPLEAHGQATVPMPTVGVPGMPQNLGGATTYVLGPAPYDMGSIGVNTGAGVTMYTSYPHGLETLGSGGIGSPIAQQPAHPHQLVQYNIAAAYGQPQIQQQQQPQQPPQQVMLPQSGSAGPTAYFTAVQAASSSSTPTPPGIALSQLPPPPHTPQQVPVSLKASSSQQHQQQTHPAAQHPQQVQQQQQQQPTVFYSPGLSNLTMSSLTPVFPNPVSSNAQPSSMVMAAPSSTFSVAGNTKVGQSPYIQYHSSPPPPPPPPHHQQGLSQHPHHHHHQHHHQVVTAAPSNGHHHHHQHQQQQLTLSSVCPTSSSGPGMVAPRAGPGSGGPLPQQYVAYHPVRPVGTIVHLGGGQSIQPLVQSAPVGHGQLQPYQILRPSGPELRMMNHGSIRPRLTSLQFSNPQNHQGHSKPNRQSRKGSKRNNSETKDVDMDISAIGGEGGGSLMRPPQTVLGTPGNPLPSQYQQQHHHHQQ</sequence>
<feature type="compositionally biased region" description="Basic residues" evidence="2">
    <location>
        <begin position="107"/>
        <end position="119"/>
    </location>
</feature>
<dbReference type="EMBL" id="RQTK01000172">
    <property type="protein sequence ID" value="RUS85369.1"/>
    <property type="molecule type" value="Genomic_DNA"/>
</dbReference>
<feature type="region of interest" description="Disordered" evidence="2">
    <location>
        <begin position="136"/>
        <end position="247"/>
    </location>
</feature>
<keyword evidence="6" id="KW-1185">Reference proteome</keyword>
<evidence type="ECO:0000313" key="6">
    <source>
        <dbReference type="Proteomes" id="UP000271974"/>
    </source>
</evidence>
<dbReference type="Gene3D" id="3.30.1370.50">
    <property type="entry name" value="R3H-like domain"/>
    <property type="match status" value="1"/>
</dbReference>
<protein>
    <recommendedName>
        <fullName evidence="7">SUZ domain-containing protein</fullName>
    </recommendedName>
</protein>
<feature type="compositionally biased region" description="Polar residues" evidence="2">
    <location>
        <begin position="232"/>
        <end position="244"/>
    </location>
</feature>
<dbReference type="InterPro" id="IPR051937">
    <property type="entry name" value="R3H_domain_containing"/>
</dbReference>
<feature type="domain" description="SUZ" evidence="4">
    <location>
        <begin position="70"/>
        <end position="141"/>
    </location>
</feature>
<name>A0A3S0ZTC6_ELYCH</name>
<dbReference type="Proteomes" id="UP000271974">
    <property type="component" value="Unassembled WGS sequence"/>
</dbReference>
<dbReference type="STRING" id="188477.A0A3S0ZTC6"/>
<dbReference type="SUPFAM" id="SSF82708">
    <property type="entry name" value="R3H domain"/>
    <property type="match status" value="1"/>
</dbReference>
<feature type="region of interest" description="Disordered" evidence="2">
    <location>
        <begin position="787"/>
        <end position="873"/>
    </location>
</feature>
<feature type="compositionally biased region" description="Basic residues" evidence="2">
    <location>
        <begin position="217"/>
        <end position="229"/>
    </location>
</feature>
<dbReference type="PANTHER" id="PTHR15672">
    <property type="entry name" value="CAMP-REGULATED PHOSPHOPROTEIN 21 RELATED R3H DOMAIN CONTAINING PROTEIN"/>
    <property type="match status" value="1"/>
</dbReference>
<dbReference type="AlphaFoldDB" id="A0A3S0ZTC6"/>
<dbReference type="GO" id="GO:0003676">
    <property type="term" value="F:nucleic acid binding"/>
    <property type="evidence" value="ECO:0007669"/>
    <property type="project" value="UniProtKB-UniRule"/>
</dbReference>
<feature type="region of interest" description="Disordered" evidence="2">
    <location>
        <begin position="101"/>
        <end position="124"/>
    </location>
</feature>
<gene>
    <name evidence="5" type="ORF">EGW08_006854</name>
</gene>
<feature type="compositionally biased region" description="Polar residues" evidence="2">
    <location>
        <begin position="845"/>
        <end position="857"/>
    </location>
</feature>
<dbReference type="PANTHER" id="PTHR15672:SF8">
    <property type="entry name" value="PROTEIN ENCORE"/>
    <property type="match status" value="1"/>
</dbReference>
<feature type="region of interest" description="Disordered" evidence="2">
    <location>
        <begin position="319"/>
        <end position="373"/>
    </location>
</feature>
<dbReference type="PROSITE" id="PS51061">
    <property type="entry name" value="R3H"/>
    <property type="match status" value="1"/>
</dbReference>
<dbReference type="InterPro" id="IPR036867">
    <property type="entry name" value="R3H_dom_sf"/>
</dbReference>
<feature type="compositionally biased region" description="Basic residues" evidence="2">
    <location>
        <begin position="813"/>
        <end position="824"/>
    </location>
</feature>
<feature type="compositionally biased region" description="Low complexity" evidence="2">
    <location>
        <begin position="175"/>
        <end position="202"/>
    </location>
</feature>
<dbReference type="Pfam" id="PF12752">
    <property type="entry name" value="SUZ"/>
    <property type="match status" value="1"/>
</dbReference>
<proteinExistence type="predicted"/>
<dbReference type="PROSITE" id="PS51673">
    <property type="entry name" value="SUZ"/>
    <property type="match status" value="1"/>
</dbReference>
<evidence type="ECO:0000256" key="1">
    <source>
        <dbReference type="ARBA" id="ARBA00022553"/>
    </source>
</evidence>
<feature type="region of interest" description="Disordered" evidence="2">
    <location>
        <begin position="941"/>
        <end position="1015"/>
    </location>
</feature>
<dbReference type="CDD" id="cd02642">
    <property type="entry name" value="R3H_encore_like"/>
    <property type="match status" value="1"/>
</dbReference>